<feature type="transmembrane region" description="Helical" evidence="6">
    <location>
        <begin position="39"/>
        <end position="56"/>
    </location>
</feature>
<dbReference type="InterPro" id="IPR005171">
    <property type="entry name" value="Cyt_c_oxidase_su4_prok"/>
</dbReference>
<sequence length="98" mass="10354">MKASPPSLRSQLLTLAALLALLALTIVLARLPLGAFNAALAVAISACKALLVMVFFMRVGEGHPFLRVVAAAGFLWLSLLLVLALADYLTRTPLAGPW</sequence>
<comment type="subcellular location">
    <subcellularLocation>
        <location evidence="1">Cell membrane</location>
        <topology evidence="1">Multi-pass membrane protein</topology>
    </subcellularLocation>
</comment>
<evidence type="ECO:0000256" key="3">
    <source>
        <dbReference type="ARBA" id="ARBA00022692"/>
    </source>
</evidence>
<keyword evidence="2" id="KW-1003">Cell membrane</keyword>
<evidence type="ECO:0000256" key="2">
    <source>
        <dbReference type="ARBA" id="ARBA00022475"/>
    </source>
</evidence>
<evidence type="ECO:0000256" key="6">
    <source>
        <dbReference type="SAM" id="Phobius"/>
    </source>
</evidence>
<evidence type="ECO:0000313" key="8">
    <source>
        <dbReference type="Proteomes" id="UP000248926"/>
    </source>
</evidence>
<dbReference type="Pfam" id="PF03626">
    <property type="entry name" value="COX4_pro"/>
    <property type="match status" value="1"/>
</dbReference>
<evidence type="ECO:0000256" key="5">
    <source>
        <dbReference type="ARBA" id="ARBA00023136"/>
    </source>
</evidence>
<dbReference type="GO" id="GO:0005886">
    <property type="term" value="C:plasma membrane"/>
    <property type="evidence" value="ECO:0007669"/>
    <property type="project" value="UniProtKB-SubCell"/>
</dbReference>
<evidence type="ECO:0000313" key="7">
    <source>
        <dbReference type="EMBL" id="RAO76184.1"/>
    </source>
</evidence>
<gene>
    <name evidence="7" type="ORF">CA260_10825</name>
</gene>
<evidence type="ECO:0000256" key="4">
    <source>
        <dbReference type="ARBA" id="ARBA00022989"/>
    </source>
</evidence>
<organism evidence="7 8">
    <name type="scientific">Dyella jiangningensis</name>
    <dbReference type="NCBI Taxonomy" id="1379159"/>
    <lineage>
        <taxon>Bacteria</taxon>
        <taxon>Pseudomonadati</taxon>
        <taxon>Pseudomonadota</taxon>
        <taxon>Gammaproteobacteria</taxon>
        <taxon>Lysobacterales</taxon>
        <taxon>Rhodanobacteraceae</taxon>
        <taxon>Dyella</taxon>
    </lineage>
</organism>
<protein>
    <recommendedName>
        <fullName evidence="9">Oxidase</fullName>
    </recommendedName>
</protein>
<dbReference type="InterPro" id="IPR011743">
    <property type="entry name" value="Caa3_sub_IV"/>
</dbReference>
<dbReference type="NCBIfam" id="TIGR02229">
    <property type="entry name" value="caa3_sub_IV"/>
    <property type="match status" value="1"/>
</dbReference>
<evidence type="ECO:0000256" key="1">
    <source>
        <dbReference type="ARBA" id="ARBA00004651"/>
    </source>
</evidence>
<dbReference type="RefSeq" id="WP_111983130.1">
    <property type="nucleotide sequence ID" value="NZ_NFZS01000002.1"/>
</dbReference>
<keyword evidence="5 6" id="KW-0472">Membrane</keyword>
<keyword evidence="3 6" id="KW-0812">Transmembrane</keyword>
<feature type="transmembrane region" description="Helical" evidence="6">
    <location>
        <begin position="68"/>
        <end position="89"/>
    </location>
</feature>
<accession>A0A328P7C0</accession>
<comment type="caution">
    <text evidence="7">The sequence shown here is derived from an EMBL/GenBank/DDBJ whole genome shotgun (WGS) entry which is preliminary data.</text>
</comment>
<dbReference type="AlphaFoldDB" id="A0A328P7C0"/>
<keyword evidence="8" id="KW-1185">Reference proteome</keyword>
<proteinExistence type="predicted"/>
<evidence type="ECO:0008006" key="9">
    <source>
        <dbReference type="Google" id="ProtNLM"/>
    </source>
</evidence>
<reference evidence="7 8" key="1">
    <citation type="journal article" date="2018" name="Genet. Mol. Biol.">
        <title>The genome sequence of Dyella jiangningensis FCAV SCS01 from a lignocellulose-decomposing microbial consortium metagenome reveals potential for biotechnological applications.</title>
        <authorList>
            <person name="Desiderato J.G."/>
            <person name="Alvarenga D.O."/>
            <person name="Constancio M.T.L."/>
            <person name="Alves L.M.C."/>
            <person name="Varani A.M."/>
        </authorList>
    </citation>
    <scope>NUCLEOTIDE SEQUENCE [LARGE SCALE GENOMIC DNA]</scope>
    <source>
        <strain evidence="7 8">FCAV SCS01</strain>
    </source>
</reference>
<keyword evidence="4 6" id="KW-1133">Transmembrane helix</keyword>
<dbReference type="EMBL" id="NFZS01000002">
    <property type="protein sequence ID" value="RAO76184.1"/>
    <property type="molecule type" value="Genomic_DNA"/>
</dbReference>
<dbReference type="Proteomes" id="UP000248926">
    <property type="component" value="Unassembled WGS sequence"/>
</dbReference>
<name>A0A328P7C0_9GAMM</name>